<evidence type="ECO:0000256" key="2">
    <source>
        <dbReference type="ARBA" id="ARBA00022692"/>
    </source>
</evidence>
<evidence type="ECO:0000256" key="5">
    <source>
        <dbReference type="RuleBase" id="RU280819"/>
    </source>
</evidence>
<feature type="transmembrane region" description="Helical" evidence="5">
    <location>
        <begin position="249"/>
        <end position="269"/>
    </location>
</feature>
<comment type="pathway">
    <text evidence="5">Glycolipid biosynthesis; glycosylphosphatidylinositol-anchor biosynthesis.</text>
</comment>
<dbReference type="AlphaFoldDB" id="A0AAU9XWP1"/>
<dbReference type="EC" id="2.3.-.-" evidence="5"/>
<dbReference type="GO" id="GO:0006506">
    <property type="term" value="P:GPI anchor biosynthetic process"/>
    <property type="evidence" value="ECO:0007669"/>
    <property type="project" value="UniProtKB-KW"/>
</dbReference>
<evidence type="ECO:0000256" key="1">
    <source>
        <dbReference type="ARBA" id="ARBA00004141"/>
    </source>
</evidence>
<keyword evidence="5" id="KW-0012">Acyltransferase</keyword>
<feature type="transmembrane region" description="Helical" evidence="5">
    <location>
        <begin position="462"/>
        <end position="483"/>
    </location>
</feature>
<sequence>MADVPSNVTYKQLHERFVSNLNGTSVFEIGKVASAAPIGIFLRSILFNILFAKQENLTEHIFVDFFFFCSIVFLLEYCTLVVPSLLAVTILADHINMLITTCLCLSMGMLFLQALNTSKLQKQKFRAILFADMSGRLPFIGSFRAYVVIATAICILAVDFVIFPRRFAKAETYGSGLMDMGVGAFIFSNAIVSQEARSVHSTETLSSFFGVLFRSLRSSLPLLVIGFLRLISVKGTDYQEHASEYGVHWNFFFTLFVVRVMSTVLVRFIPGHSWYGVTGIILAVLYQYLLSMGGLREFTLNGTQGDGSRQGLLDANREGLCSCVGYLALYLIAVQFGKFLFCKRNTVGQWIKAFLILVTIDVTFYALVRISQQFVSPISRRMANLSFVLWQVGYNVQLISEFLLCDILITTANHLGLLEGAITGGCHVCYPGKVPDENGKTSRTKQKMPCTCFISAVNRNQLLFFLLSNVLTGMVNFSIKTIFCTPLKGFVIVGIYLMVLNFLISVLHLRGKTLKL</sequence>
<feature type="transmembrane region" description="Helical" evidence="5">
    <location>
        <begin position="208"/>
        <end position="228"/>
    </location>
</feature>
<reference evidence="6 7" key="1">
    <citation type="submission" date="2022-05" db="EMBL/GenBank/DDBJ databases">
        <authorList>
            <consortium name="Genoscope - CEA"/>
            <person name="William W."/>
        </authorList>
    </citation>
    <scope>NUCLEOTIDE SEQUENCE [LARGE SCALE GENOMIC DNA]</scope>
</reference>
<keyword evidence="5" id="KW-0337">GPI-anchor biosynthesis</keyword>
<dbReference type="Proteomes" id="UP001159428">
    <property type="component" value="Unassembled WGS sequence"/>
</dbReference>
<comment type="function">
    <text evidence="5">A acetyltransferase, which acetylates the inositol ring of phosphatidylinositol during biosynthesis of GPI-anchor.</text>
</comment>
<keyword evidence="5" id="KW-0808">Transferase</keyword>
<feature type="transmembrane region" description="Helical" evidence="5">
    <location>
        <begin position="63"/>
        <end position="91"/>
    </location>
</feature>
<name>A0AAU9XWP1_9CNID</name>
<dbReference type="Pfam" id="PF06423">
    <property type="entry name" value="GWT1"/>
    <property type="match status" value="1"/>
</dbReference>
<evidence type="ECO:0000313" key="7">
    <source>
        <dbReference type="Proteomes" id="UP001159428"/>
    </source>
</evidence>
<keyword evidence="4 5" id="KW-0472">Membrane</keyword>
<feature type="transmembrane region" description="Helical" evidence="5">
    <location>
        <begin position="347"/>
        <end position="368"/>
    </location>
</feature>
<keyword evidence="5" id="KW-0256">Endoplasmic reticulum</keyword>
<dbReference type="GO" id="GO:0072659">
    <property type="term" value="P:protein localization to plasma membrane"/>
    <property type="evidence" value="ECO:0007669"/>
    <property type="project" value="TreeGrafter"/>
</dbReference>
<evidence type="ECO:0000256" key="4">
    <source>
        <dbReference type="ARBA" id="ARBA00023136"/>
    </source>
</evidence>
<dbReference type="PANTHER" id="PTHR20661:SF0">
    <property type="entry name" value="PHOSPHATIDYLINOSITOL-GLYCAN BIOSYNTHESIS CLASS W PROTEIN"/>
    <property type="match status" value="1"/>
</dbReference>
<keyword evidence="3 5" id="KW-1133">Transmembrane helix</keyword>
<dbReference type="GO" id="GO:0005789">
    <property type="term" value="C:endoplasmic reticulum membrane"/>
    <property type="evidence" value="ECO:0007669"/>
    <property type="project" value="UniProtKB-SubCell"/>
</dbReference>
<keyword evidence="2 5" id="KW-0812">Transmembrane</keyword>
<accession>A0AAU9XWP1</accession>
<feature type="transmembrane region" description="Helical" evidence="5">
    <location>
        <begin position="319"/>
        <end position="341"/>
    </location>
</feature>
<feature type="transmembrane region" description="Helical" evidence="5">
    <location>
        <begin position="143"/>
        <end position="163"/>
    </location>
</feature>
<dbReference type="PIRSF" id="PIRSF017321">
    <property type="entry name" value="GWT1"/>
    <property type="match status" value="1"/>
</dbReference>
<keyword evidence="7" id="KW-1185">Reference proteome</keyword>
<comment type="caution">
    <text evidence="6">The sequence shown here is derived from an EMBL/GenBank/DDBJ whole genome shotgun (WGS) entry which is preliminary data.</text>
</comment>
<feature type="transmembrane region" description="Helical" evidence="5">
    <location>
        <begin position="275"/>
        <end position="298"/>
    </location>
</feature>
<dbReference type="GO" id="GO:0032216">
    <property type="term" value="F:glucosaminyl-phosphatidylinositol O-acyltransferase activity"/>
    <property type="evidence" value="ECO:0007669"/>
    <property type="project" value="TreeGrafter"/>
</dbReference>
<comment type="similarity">
    <text evidence="5">Belongs to the PIGW family.</text>
</comment>
<feature type="transmembrane region" description="Helical" evidence="5">
    <location>
        <begin position="97"/>
        <end position="116"/>
    </location>
</feature>
<organism evidence="6 7">
    <name type="scientific">Pocillopora meandrina</name>
    <dbReference type="NCBI Taxonomy" id="46732"/>
    <lineage>
        <taxon>Eukaryota</taxon>
        <taxon>Metazoa</taxon>
        <taxon>Cnidaria</taxon>
        <taxon>Anthozoa</taxon>
        <taxon>Hexacorallia</taxon>
        <taxon>Scleractinia</taxon>
        <taxon>Astrocoeniina</taxon>
        <taxon>Pocilloporidae</taxon>
        <taxon>Pocillopora</taxon>
    </lineage>
</organism>
<feature type="transmembrane region" description="Helical" evidence="5">
    <location>
        <begin position="489"/>
        <end position="509"/>
    </location>
</feature>
<dbReference type="PANTHER" id="PTHR20661">
    <property type="entry name" value="PHOSPHATIDYLINOSITOL-GLYCAN BIOSYNTHESIS CLASS W PROTEIN"/>
    <property type="match status" value="1"/>
</dbReference>
<evidence type="ECO:0000256" key="3">
    <source>
        <dbReference type="ARBA" id="ARBA00022989"/>
    </source>
</evidence>
<comment type="subcellular location">
    <subcellularLocation>
        <location evidence="5">Endoplasmic reticulum membrane</location>
        <topology evidence="5">Multi-pass membrane protein</topology>
    </subcellularLocation>
    <subcellularLocation>
        <location evidence="1">Membrane</location>
        <topology evidence="1">Multi-pass membrane protein</topology>
    </subcellularLocation>
</comment>
<dbReference type="EMBL" id="CALNXJ010000078">
    <property type="protein sequence ID" value="CAH3161001.1"/>
    <property type="molecule type" value="Genomic_DNA"/>
</dbReference>
<evidence type="ECO:0000313" key="6">
    <source>
        <dbReference type="EMBL" id="CAH3161001.1"/>
    </source>
</evidence>
<gene>
    <name evidence="6" type="ORF">PMEA_00032780</name>
</gene>
<feature type="transmembrane region" description="Helical" evidence="5">
    <location>
        <begin position="32"/>
        <end position="51"/>
    </location>
</feature>
<proteinExistence type="inferred from homology"/>
<protein>
    <recommendedName>
        <fullName evidence="5">Phosphatidylinositol-glycan biosynthesis class W protein</fullName>
        <ecNumber evidence="5">2.3.-.-</ecNumber>
    </recommendedName>
</protein>
<dbReference type="InterPro" id="IPR009447">
    <property type="entry name" value="PIGW/GWT1"/>
</dbReference>